<accession>A0AAW5HQZ8</accession>
<dbReference type="Gene3D" id="3.30.110.40">
    <property type="entry name" value="TusA-like domain"/>
    <property type="match status" value="1"/>
</dbReference>
<dbReference type="AlphaFoldDB" id="A0AAW5HQZ8"/>
<keyword evidence="2" id="KW-1185">Reference proteome</keyword>
<protein>
    <recommendedName>
        <fullName evidence="3">Sulfurtransferase TusA family protein</fullName>
    </recommendedName>
</protein>
<evidence type="ECO:0008006" key="3">
    <source>
        <dbReference type="Google" id="ProtNLM"/>
    </source>
</evidence>
<sequence>MHEDHYWDAQDIACGDVLVRLFLLFRDQIKDGEVLHLRSTNEAIDIDIRAWCGLTGNTLLRADHPEFYIRKTSD</sequence>
<dbReference type="RefSeq" id="WP_070363094.1">
    <property type="nucleotide sequence ID" value="NZ_JAEUWV010000002.1"/>
</dbReference>
<name>A0AAW5HQZ8_9CORY</name>
<comment type="caution">
    <text evidence="1">The sequence shown here is derived from an EMBL/GenBank/DDBJ whole genome shotgun (WGS) entry which is preliminary data.</text>
</comment>
<gene>
    <name evidence="1" type="ORF">JMN37_02710</name>
</gene>
<proteinExistence type="predicted"/>
<evidence type="ECO:0000313" key="2">
    <source>
        <dbReference type="Proteomes" id="UP001205920"/>
    </source>
</evidence>
<evidence type="ECO:0000313" key="1">
    <source>
        <dbReference type="EMBL" id="MCO6393903.1"/>
    </source>
</evidence>
<dbReference type="EMBL" id="JAEUWV010000002">
    <property type="protein sequence ID" value="MCO6393903.1"/>
    <property type="molecule type" value="Genomic_DNA"/>
</dbReference>
<organism evidence="1 2">
    <name type="scientific">Corynebacterium lipophilum</name>
    <dbReference type="NCBI Taxonomy" id="2804918"/>
    <lineage>
        <taxon>Bacteria</taxon>
        <taxon>Bacillati</taxon>
        <taxon>Actinomycetota</taxon>
        <taxon>Actinomycetes</taxon>
        <taxon>Mycobacteriales</taxon>
        <taxon>Corynebacteriaceae</taxon>
        <taxon>Corynebacterium</taxon>
    </lineage>
</organism>
<dbReference type="Proteomes" id="UP001205920">
    <property type="component" value="Unassembled WGS sequence"/>
</dbReference>
<dbReference type="InterPro" id="IPR036868">
    <property type="entry name" value="TusA-like_sf"/>
</dbReference>
<dbReference type="SUPFAM" id="SSF64307">
    <property type="entry name" value="SirA-like"/>
    <property type="match status" value="1"/>
</dbReference>
<reference evidence="1 2" key="1">
    <citation type="submission" date="2021-01" db="EMBL/GenBank/DDBJ databases">
        <title>Identification and Characterization of Corynebacterium sp.</title>
        <authorList>
            <person name="Luo Q."/>
            <person name="Qu P."/>
            <person name="Chen Q."/>
        </authorList>
    </citation>
    <scope>NUCLEOTIDE SEQUENCE [LARGE SCALE GENOMIC DNA]</scope>
    <source>
        <strain evidence="1 2">MC-18</strain>
    </source>
</reference>